<reference evidence="1 2" key="1">
    <citation type="submission" date="2019-10" db="EMBL/GenBank/DDBJ databases">
        <title>Rubrobacter sp nov SCSIO 52090 isolated from a deep-sea sediment in the South China Sea.</title>
        <authorList>
            <person name="Chen R.W."/>
        </authorList>
    </citation>
    <scope>NUCLEOTIDE SEQUENCE [LARGE SCALE GENOMIC DNA]</scope>
    <source>
        <strain evidence="1 2">SCSIO 52909</strain>
    </source>
</reference>
<protein>
    <submittedName>
        <fullName evidence="1">Uncharacterized protein</fullName>
    </submittedName>
</protein>
<organism evidence="1 2">
    <name type="scientific">Rubrobacter tropicus</name>
    <dbReference type="NCBI Taxonomy" id="2653851"/>
    <lineage>
        <taxon>Bacteria</taxon>
        <taxon>Bacillati</taxon>
        <taxon>Actinomycetota</taxon>
        <taxon>Rubrobacteria</taxon>
        <taxon>Rubrobacterales</taxon>
        <taxon>Rubrobacteraceae</taxon>
        <taxon>Rubrobacter</taxon>
    </lineage>
</organism>
<dbReference type="Proteomes" id="UP000501452">
    <property type="component" value="Chromosome"/>
</dbReference>
<evidence type="ECO:0000313" key="1">
    <source>
        <dbReference type="EMBL" id="QIN83773.1"/>
    </source>
</evidence>
<dbReference type="RefSeq" id="WP_166177367.1">
    <property type="nucleotide sequence ID" value="NZ_CP045119.1"/>
</dbReference>
<sequence>MTILPLAASSVIISALETFPVCDPCYALLAQRVWIVPGPVTVRCDECDGFMNPRELAVRRALVKEVYRGTCRACVGV</sequence>
<evidence type="ECO:0000313" key="2">
    <source>
        <dbReference type="Proteomes" id="UP000501452"/>
    </source>
</evidence>
<proteinExistence type="predicted"/>
<accession>A0A6G8QBG1</accession>
<name>A0A6G8QBG1_9ACTN</name>
<dbReference type="AlphaFoldDB" id="A0A6G8QBG1"/>
<dbReference type="KEGG" id="rub:GBA63_14870"/>
<keyword evidence="2" id="KW-1185">Reference proteome</keyword>
<gene>
    <name evidence="1" type="ORF">GBA63_14870</name>
</gene>
<dbReference type="EMBL" id="CP045119">
    <property type="protein sequence ID" value="QIN83773.1"/>
    <property type="molecule type" value="Genomic_DNA"/>
</dbReference>